<keyword evidence="6 8" id="KW-1133">Transmembrane helix</keyword>
<feature type="transmembrane region" description="Helical" evidence="8">
    <location>
        <begin position="109"/>
        <end position="127"/>
    </location>
</feature>
<feature type="transmembrane region" description="Helical" evidence="8">
    <location>
        <begin position="203"/>
        <end position="222"/>
    </location>
</feature>
<keyword evidence="2" id="KW-1003">Cell membrane</keyword>
<evidence type="ECO:0000256" key="1">
    <source>
        <dbReference type="ARBA" id="ARBA00004651"/>
    </source>
</evidence>
<dbReference type="OrthoDB" id="9775035at2"/>
<accession>F0S0Y1</accession>
<dbReference type="GO" id="GO:0000030">
    <property type="term" value="F:mannosyltransferase activity"/>
    <property type="evidence" value="ECO:0007669"/>
    <property type="project" value="InterPro"/>
</dbReference>
<sequence length="515" mass="60739">MQDRRFWLLALISTVLLLLPNGFYSAFDKDEPKYMEAAWEMVKTGDYITPYYNYEYRFDKPILVYWLIALGYKIFGINEFGGRFFVSIFGVFTVLLLYWWLTRWKGRDLAFWTSLVFLSLLDFIVMSSVAMPDVVLTFFFAASLIFFFEAYHRKSEKFYLLAFASSGFATLTKGPVGLALPGLVAIIYLLLRRDLLKTLKEIPWFKGFGIYLLIVAPWYVAIFKKHGYQFFKDFIIFHNIHRFTSKVPGHPTEWWYYLANYFWLYLPWSFFFPFALYRVFKRKESITDNVLNFSLVWFFTVVIFFQIAHTKLAHYLLPSFPAFAVITSWYLSKFKDKIPAYITAAIFIVFSVIAFIFFKIKGWPLLSLVMLLPVLLATIFLKKDYLKPLTFGFIGTMVLFKWITLPSLEFHRAKPAVGKEIQQLAKKCKECKFYFLDYTSPEIVYYFKEGKLESIDSNRAKALLRSKEPVIIVTRENRLKKLKGESFYILDKKKELITKHSIVIISNYPKEKIDG</sequence>
<evidence type="ECO:0000256" key="3">
    <source>
        <dbReference type="ARBA" id="ARBA00022676"/>
    </source>
</evidence>
<evidence type="ECO:0000259" key="9">
    <source>
        <dbReference type="Pfam" id="PF02366"/>
    </source>
</evidence>
<keyword evidence="7 8" id="KW-0472">Membrane</keyword>
<feature type="transmembrane region" description="Helical" evidence="8">
    <location>
        <begin position="84"/>
        <end position="103"/>
    </location>
</feature>
<dbReference type="STRING" id="868864.Dester_0127"/>
<feature type="transmembrane region" description="Helical" evidence="8">
    <location>
        <begin position="388"/>
        <end position="405"/>
    </location>
</feature>
<feature type="transmembrane region" description="Helical" evidence="8">
    <location>
        <begin position="363"/>
        <end position="381"/>
    </location>
</feature>
<proteinExistence type="predicted"/>
<evidence type="ECO:0000256" key="5">
    <source>
        <dbReference type="ARBA" id="ARBA00022692"/>
    </source>
</evidence>
<gene>
    <name evidence="10" type="ordered locus">Dester_0127</name>
</gene>
<feature type="transmembrane region" description="Helical" evidence="8">
    <location>
        <begin position="158"/>
        <end position="191"/>
    </location>
</feature>
<evidence type="ECO:0000313" key="10">
    <source>
        <dbReference type="EMBL" id="ADY72785.1"/>
    </source>
</evidence>
<keyword evidence="4 10" id="KW-0808">Transferase</keyword>
<dbReference type="GO" id="GO:0009103">
    <property type="term" value="P:lipopolysaccharide biosynthetic process"/>
    <property type="evidence" value="ECO:0007669"/>
    <property type="project" value="UniProtKB-ARBA"/>
</dbReference>
<feature type="domain" description="ArnT-like N-terminal" evidence="9">
    <location>
        <begin position="26"/>
        <end position="223"/>
    </location>
</feature>
<protein>
    <submittedName>
        <fullName evidence="10">Glycosyl transferase family 39</fullName>
    </submittedName>
</protein>
<feature type="transmembrane region" description="Helical" evidence="8">
    <location>
        <begin position="313"/>
        <end position="331"/>
    </location>
</feature>
<name>F0S0Y1_DESTD</name>
<evidence type="ECO:0000256" key="2">
    <source>
        <dbReference type="ARBA" id="ARBA00022475"/>
    </source>
</evidence>
<keyword evidence="3" id="KW-0328">Glycosyltransferase</keyword>
<dbReference type="InParanoid" id="F0S0Y1"/>
<keyword evidence="5 8" id="KW-0812">Transmembrane</keyword>
<dbReference type="Proteomes" id="UP000007102">
    <property type="component" value="Chromosome"/>
</dbReference>
<feature type="transmembrane region" description="Helical" evidence="8">
    <location>
        <begin position="289"/>
        <end position="307"/>
    </location>
</feature>
<dbReference type="EMBL" id="CP002543">
    <property type="protein sequence ID" value="ADY72785.1"/>
    <property type="molecule type" value="Genomic_DNA"/>
</dbReference>
<dbReference type="KEGG" id="dte:Dester_0127"/>
<evidence type="ECO:0000313" key="11">
    <source>
        <dbReference type="Proteomes" id="UP000007102"/>
    </source>
</evidence>
<evidence type="ECO:0000256" key="4">
    <source>
        <dbReference type="ARBA" id="ARBA00022679"/>
    </source>
</evidence>
<dbReference type="InterPro" id="IPR003342">
    <property type="entry name" value="ArnT-like_N"/>
</dbReference>
<evidence type="ECO:0000256" key="7">
    <source>
        <dbReference type="ARBA" id="ARBA00023136"/>
    </source>
</evidence>
<keyword evidence="11" id="KW-1185">Reference proteome</keyword>
<organism evidence="10 11">
    <name type="scientific">Desulfurobacterium thermolithotrophum (strain DSM 11699 / BSA)</name>
    <dbReference type="NCBI Taxonomy" id="868864"/>
    <lineage>
        <taxon>Bacteria</taxon>
        <taxon>Pseudomonadati</taxon>
        <taxon>Aquificota</taxon>
        <taxon>Aquificia</taxon>
        <taxon>Desulfurobacteriales</taxon>
        <taxon>Desulfurobacteriaceae</taxon>
        <taxon>Desulfurobacterium</taxon>
    </lineage>
</organism>
<evidence type="ECO:0000256" key="6">
    <source>
        <dbReference type="ARBA" id="ARBA00022989"/>
    </source>
</evidence>
<dbReference type="eggNOG" id="COG1807">
    <property type="taxonomic scope" value="Bacteria"/>
</dbReference>
<reference evidence="10 11" key="1">
    <citation type="journal article" date="2011" name="Stand. Genomic Sci.">
        <title>Complete genome sequence of the thermophilic sulfur-reducer Desulfurobacterium thermolithotrophum type strain (BSA(T)) from a deep-sea hydrothermal vent.</title>
        <authorList>
            <person name="Goker M."/>
            <person name="Daligault H."/>
            <person name="Mwirichia R."/>
            <person name="Lapidus A."/>
            <person name="Lucas S."/>
            <person name="Deshpande S."/>
            <person name="Pagani I."/>
            <person name="Tapia R."/>
            <person name="Cheng J.F."/>
            <person name="Goodwin L."/>
            <person name="Pitluck S."/>
            <person name="Liolios K."/>
            <person name="Ivanova N."/>
            <person name="Mavromatis K."/>
            <person name="Mikhailova N."/>
            <person name="Pati A."/>
            <person name="Chen A."/>
            <person name="Palaniappan K."/>
            <person name="Han C."/>
            <person name="Land M."/>
            <person name="Hauser L."/>
            <person name="Pan C."/>
            <person name="Brambilla E.M."/>
            <person name="Rohde M."/>
            <person name="Spring S."/>
            <person name="Sikorski J."/>
            <person name="Wirth R."/>
            <person name="Detter J.C."/>
            <person name="Woyke T."/>
            <person name="Bristow J."/>
            <person name="Eisen J.A."/>
            <person name="Markowitz V."/>
            <person name="Hugenholtz P."/>
            <person name="Kyrpides N.C."/>
            <person name="Klenk H.P."/>
        </authorList>
    </citation>
    <scope>NUCLEOTIDE SEQUENCE [LARGE SCALE GENOMIC DNA]</scope>
    <source>
        <strain evidence="11">DSM 11699 / BSA</strain>
    </source>
</reference>
<dbReference type="GO" id="GO:0005886">
    <property type="term" value="C:plasma membrane"/>
    <property type="evidence" value="ECO:0007669"/>
    <property type="project" value="UniProtKB-SubCell"/>
</dbReference>
<feature type="transmembrane region" description="Helical" evidence="8">
    <location>
        <begin position="338"/>
        <end position="357"/>
    </location>
</feature>
<dbReference type="Pfam" id="PF02366">
    <property type="entry name" value="PMT"/>
    <property type="match status" value="1"/>
</dbReference>
<comment type="subcellular location">
    <subcellularLocation>
        <location evidence="1">Cell membrane</location>
        <topology evidence="1">Multi-pass membrane protein</topology>
    </subcellularLocation>
</comment>
<dbReference type="RefSeq" id="WP_013637745.1">
    <property type="nucleotide sequence ID" value="NC_015185.1"/>
</dbReference>
<dbReference type="InterPro" id="IPR050297">
    <property type="entry name" value="LipidA_mod_glycosyltrf_83"/>
</dbReference>
<dbReference type="AlphaFoldDB" id="F0S0Y1"/>
<dbReference type="PANTHER" id="PTHR33908:SF3">
    <property type="entry name" value="UNDECAPRENYL PHOSPHATE-ALPHA-4-AMINO-4-DEOXY-L-ARABINOSE ARABINOSYL TRANSFERASE"/>
    <property type="match status" value="1"/>
</dbReference>
<dbReference type="FunCoup" id="F0S0Y1">
    <property type="interactions" value="77"/>
</dbReference>
<feature type="transmembrane region" description="Helical" evidence="8">
    <location>
        <begin position="254"/>
        <end position="277"/>
    </location>
</feature>
<dbReference type="GO" id="GO:0016763">
    <property type="term" value="F:pentosyltransferase activity"/>
    <property type="evidence" value="ECO:0007669"/>
    <property type="project" value="TreeGrafter"/>
</dbReference>
<reference evidence="11" key="2">
    <citation type="submission" date="2011-02" db="EMBL/GenBank/DDBJ databases">
        <title>The complete genome of Desulfurobacterium thermolithotrophum DSM 11699.</title>
        <authorList>
            <consortium name="US DOE Joint Genome Institute (JGI-PGF)"/>
            <person name="Lucas S."/>
            <person name="Copeland A."/>
            <person name="Lapidus A."/>
            <person name="Bruce D."/>
            <person name="Goodwin L."/>
            <person name="Pitluck S."/>
            <person name="Kyrpides N."/>
            <person name="Mavromatis K."/>
            <person name="Pagani I."/>
            <person name="Ivanova N."/>
            <person name="Mikhailova N."/>
            <person name="Daligault H."/>
            <person name="Detter J.C."/>
            <person name="Tapia R."/>
            <person name="Han C."/>
            <person name="Land M."/>
            <person name="Hauser L."/>
            <person name="Markowitz V."/>
            <person name="Cheng J.-F."/>
            <person name="Hugenholtz P."/>
            <person name="Woyke T."/>
            <person name="Wu D."/>
            <person name="Spring S."/>
            <person name="Brambilla E."/>
            <person name="Klenk H.-P."/>
            <person name="Eisen J.A."/>
        </authorList>
    </citation>
    <scope>NUCLEOTIDE SEQUENCE [LARGE SCALE GENOMIC DNA]</scope>
    <source>
        <strain evidence="11">DSM 11699 / BSA</strain>
    </source>
</reference>
<dbReference type="PANTHER" id="PTHR33908">
    <property type="entry name" value="MANNOSYLTRANSFERASE YKCB-RELATED"/>
    <property type="match status" value="1"/>
</dbReference>
<evidence type="ECO:0000256" key="8">
    <source>
        <dbReference type="SAM" id="Phobius"/>
    </source>
</evidence>
<dbReference type="GO" id="GO:0006493">
    <property type="term" value="P:protein O-linked glycosylation"/>
    <property type="evidence" value="ECO:0007669"/>
    <property type="project" value="InterPro"/>
</dbReference>
<dbReference type="HOGENOM" id="CLU_019200_0_1_0"/>
<dbReference type="GO" id="GO:0010041">
    <property type="term" value="P:response to iron(III) ion"/>
    <property type="evidence" value="ECO:0007669"/>
    <property type="project" value="TreeGrafter"/>
</dbReference>